<dbReference type="PANTHER" id="PTHR22050:SF0">
    <property type="entry name" value="TRANSMEMBRANE PROTEIN 131 HOMOLOG"/>
    <property type="match status" value="1"/>
</dbReference>
<dbReference type="GO" id="GO:0016020">
    <property type="term" value="C:membrane"/>
    <property type="evidence" value="ECO:0007669"/>
    <property type="project" value="TreeGrafter"/>
</dbReference>
<evidence type="ECO:0000256" key="1">
    <source>
        <dbReference type="SAM" id="SignalP"/>
    </source>
</evidence>
<evidence type="ECO:0000313" key="2">
    <source>
        <dbReference type="EMBL" id="CAD8076133.1"/>
    </source>
</evidence>
<protein>
    <recommendedName>
        <fullName evidence="4">Transmembrane protein</fullName>
    </recommendedName>
</protein>
<dbReference type="EMBL" id="CAJJDM010000055">
    <property type="protein sequence ID" value="CAD8076133.1"/>
    <property type="molecule type" value="Genomic_DNA"/>
</dbReference>
<name>A0A8S1MEH2_PARPR</name>
<feature type="chain" id="PRO_5035946340" description="Transmembrane protein" evidence="1">
    <location>
        <begin position="18"/>
        <end position="700"/>
    </location>
</feature>
<proteinExistence type="predicted"/>
<keyword evidence="3" id="KW-1185">Reference proteome</keyword>
<dbReference type="Proteomes" id="UP000688137">
    <property type="component" value="Unassembled WGS sequence"/>
</dbReference>
<dbReference type="OMA" id="VCTLIYE"/>
<dbReference type="PANTHER" id="PTHR22050">
    <property type="entry name" value="RW1 PROTEIN HOMOLOG"/>
    <property type="match status" value="1"/>
</dbReference>
<evidence type="ECO:0008006" key="4">
    <source>
        <dbReference type="Google" id="ProtNLM"/>
    </source>
</evidence>
<dbReference type="InterPro" id="IPR039877">
    <property type="entry name" value="TMEM131-like"/>
</dbReference>
<comment type="caution">
    <text evidence="2">The sequence shown here is derived from an EMBL/GenBank/DDBJ whole genome shotgun (WGS) entry which is preliminary data.</text>
</comment>
<feature type="signal peptide" evidence="1">
    <location>
        <begin position="1"/>
        <end position="17"/>
    </location>
</feature>
<keyword evidence="1" id="KW-0732">Signal</keyword>
<reference evidence="2" key="1">
    <citation type="submission" date="2021-01" db="EMBL/GenBank/DDBJ databases">
        <authorList>
            <consortium name="Genoscope - CEA"/>
            <person name="William W."/>
        </authorList>
    </citation>
    <scope>NUCLEOTIDE SEQUENCE</scope>
</reference>
<gene>
    <name evidence="2" type="ORF">PPRIM_AZ9-3.1.T0550250</name>
</gene>
<dbReference type="AlphaFoldDB" id="A0A8S1MEH2"/>
<accession>A0A8S1MEH2</accession>
<organism evidence="2 3">
    <name type="scientific">Paramecium primaurelia</name>
    <dbReference type="NCBI Taxonomy" id="5886"/>
    <lineage>
        <taxon>Eukaryota</taxon>
        <taxon>Sar</taxon>
        <taxon>Alveolata</taxon>
        <taxon>Ciliophora</taxon>
        <taxon>Intramacronucleata</taxon>
        <taxon>Oligohymenophorea</taxon>
        <taxon>Peniculida</taxon>
        <taxon>Parameciidae</taxon>
        <taxon>Paramecium</taxon>
    </lineage>
</organism>
<evidence type="ECO:0000313" key="3">
    <source>
        <dbReference type="Proteomes" id="UP000688137"/>
    </source>
</evidence>
<sequence length="700" mass="81835">MFLFLLLYLIESRQIESCKQNMDSFQIKGIHFCVSDHHQAKEARNQVLQDSVSQNKVKAIVQEIESLENQNPFQYSDLAIYLNIDEIHLTGGLIDHSQNVSIMNQQIRITKNVYLKNLINKELMITNIFTSSPLLKVDFEKLVLPSNQTTIKTRVCTLIYEQTISEIRSKTFEIWLAIEIAYFLRVPIKLIIYDKHLMCQTKQLGQCSIQGQHSTIEFNNLGIYQQYTKIFSFYNPNPVRIDVSYKQNEKKRNQIRVLLSNKNDIKSASKHKFSFEIQPFTRIELKIIINTNYYQTMANSKLTFRTQYEIIELNVNYSVQKGSVNYYPSVLTLDPGMTTKVQQFDIYVRNTFNQQIQLLQVENQQIKHQNISLLTMTTNIPTNSRSDILHVDYMGKQNFYYDSKYHKQQAKELLNSFGRNKIKIQTDVLQDSEILINYRSNQKFNEQILKKIIKQDPKILISQQTVVISQQPNIFIIIISILNMLYIASLLRNNVKKSRELKISIEGNLLQEQVDFQSIFKIQDSIQLQSKSETNDIVSDKADDIQDMIIAEDIISKDNNTIIYTNLQSQIDESSSHFSQGESLDEDQISEYQEKIVEQRKVSNQKNFNLFQRVEFTIPTQITMNTQSSQECWDTKDPIFLPQDSDEEMVDKNSVQRLESMLNQIHHKLPQFEQSTLKLPLKWNENNSINPYFPKPPPGI</sequence>